<organism evidence="1">
    <name type="scientific">Octopus bimaculoides</name>
    <name type="common">California two-spotted octopus</name>
    <dbReference type="NCBI Taxonomy" id="37653"/>
    <lineage>
        <taxon>Eukaryota</taxon>
        <taxon>Metazoa</taxon>
        <taxon>Spiralia</taxon>
        <taxon>Lophotrochozoa</taxon>
        <taxon>Mollusca</taxon>
        <taxon>Cephalopoda</taxon>
        <taxon>Coleoidea</taxon>
        <taxon>Octopodiformes</taxon>
        <taxon>Octopoda</taxon>
        <taxon>Incirrata</taxon>
        <taxon>Octopodidae</taxon>
        <taxon>Octopus</taxon>
    </lineage>
</organism>
<dbReference type="EMBL" id="KQ422381">
    <property type="protein sequence ID" value="KOF74970.1"/>
    <property type="molecule type" value="Genomic_DNA"/>
</dbReference>
<sequence length="51" mass="6170">MYVSLYSMLKGKEKKNREYNIYKMTQPIVMDGLTEHEFTLSKDEFQWTDDS</sequence>
<dbReference type="AlphaFoldDB" id="A0A0L8GEJ9"/>
<evidence type="ECO:0000313" key="1">
    <source>
        <dbReference type="EMBL" id="KOF74970.1"/>
    </source>
</evidence>
<gene>
    <name evidence="1" type="ORF">OCBIM_22035429mg</name>
</gene>
<reference evidence="1" key="1">
    <citation type="submission" date="2015-07" db="EMBL/GenBank/DDBJ databases">
        <title>MeaNS - Measles Nucleotide Surveillance Program.</title>
        <authorList>
            <person name="Tran T."/>
            <person name="Druce J."/>
        </authorList>
    </citation>
    <scope>NUCLEOTIDE SEQUENCE</scope>
    <source>
        <strain evidence="1">UCB-OBI-ISO-001</strain>
        <tissue evidence="1">Gonad</tissue>
    </source>
</reference>
<protein>
    <submittedName>
        <fullName evidence="1">Uncharacterized protein</fullName>
    </submittedName>
</protein>
<accession>A0A0L8GEJ9</accession>
<proteinExistence type="predicted"/>
<name>A0A0L8GEJ9_OCTBM</name>